<dbReference type="KEGG" id="pdj:D0907_18205"/>
<proteinExistence type="predicted"/>
<evidence type="ECO:0000313" key="3">
    <source>
        <dbReference type="EMBL" id="AXV67252.1"/>
    </source>
</evidence>
<evidence type="ECO:0000313" key="4">
    <source>
        <dbReference type="Proteomes" id="UP000264605"/>
    </source>
</evidence>
<dbReference type="InterPro" id="IPR025388">
    <property type="entry name" value="Alginate_export_dom"/>
</dbReference>
<dbReference type="Pfam" id="PF13372">
    <property type="entry name" value="Alginate_exp"/>
    <property type="match status" value="1"/>
</dbReference>
<dbReference type="AlphaFoldDB" id="A0AAD0WE89"/>
<gene>
    <name evidence="3" type="ORF">D0907_18205</name>
</gene>
<geneLocation type="plasmid" evidence="3 4">
    <name>unnamed1</name>
</geneLocation>
<accession>A0AAD0WE89</accession>
<evidence type="ECO:0000259" key="2">
    <source>
        <dbReference type="Pfam" id="PF13372"/>
    </source>
</evidence>
<keyword evidence="1" id="KW-0732">Signal</keyword>
<dbReference type="RefSeq" id="WP_065979190.1">
    <property type="nucleotide sequence ID" value="NZ_CP032091.1"/>
</dbReference>
<dbReference type="Proteomes" id="UP000264605">
    <property type="component" value="Plasmid unnamed1"/>
</dbReference>
<dbReference type="EMBL" id="CP032091">
    <property type="protein sequence ID" value="AXV67252.1"/>
    <property type="molecule type" value="Genomic_DNA"/>
</dbReference>
<dbReference type="GeneID" id="99507419"/>
<evidence type="ECO:0000256" key="1">
    <source>
        <dbReference type="SAM" id="SignalP"/>
    </source>
</evidence>
<reference evidence="3 4" key="1">
    <citation type="submission" date="2018-08" db="EMBL/GenBank/DDBJ databases">
        <title>Draft genome sequence of Pseudoalteromonas donghaensis HJ51.</title>
        <authorList>
            <person name="Oh J."/>
            <person name="Roh D."/>
        </authorList>
    </citation>
    <scope>NUCLEOTIDE SEQUENCE [LARGE SCALE GENOMIC DNA]</scope>
    <source>
        <strain evidence="3 4">HJ51</strain>
        <plasmid evidence="3 4">unnamed1</plasmid>
    </source>
</reference>
<feature type="chain" id="PRO_5042105799" description="Alginate export domain-containing protein" evidence="1">
    <location>
        <begin position="22"/>
        <end position="392"/>
    </location>
</feature>
<feature type="domain" description="Alginate export" evidence="2">
    <location>
        <begin position="33"/>
        <end position="251"/>
    </location>
</feature>
<organism evidence="3 4">
    <name type="scientific">Pseudoalteromonas lipolytica</name>
    <dbReference type="NCBI Taxonomy" id="570156"/>
    <lineage>
        <taxon>Bacteria</taxon>
        <taxon>Pseudomonadati</taxon>
        <taxon>Pseudomonadota</taxon>
        <taxon>Gammaproteobacteria</taxon>
        <taxon>Alteromonadales</taxon>
        <taxon>Pseudoalteromonadaceae</taxon>
        <taxon>Pseudoalteromonas</taxon>
    </lineage>
</organism>
<keyword evidence="3" id="KW-0614">Plasmid</keyword>
<name>A0AAD0WE89_9GAMM</name>
<feature type="signal peptide" evidence="1">
    <location>
        <begin position="1"/>
        <end position="21"/>
    </location>
</feature>
<protein>
    <recommendedName>
        <fullName evidence="2">Alginate export domain-containing protein</fullName>
    </recommendedName>
</protein>
<dbReference type="SUPFAM" id="SSF56935">
    <property type="entry name" value="Porins"/>
    <property type="match status" value="1"/>
</dbReference>
<sequence length="392" mass="43495">MKLTQLTLPVLVAVFANQTYAAVETEVGTLSTDFRLRYESVNQDNALKDSSALTLRSLANFKSKAVSGISAFIELENTLALIDDYNNGIGEGTEYSVIADPESTEIDQAYLAYNSEQFAAKFGRQVITLDNHRFVGHVGWRQDKQTFDALSAKYEKDSINVSYAYINKRNRIFADEKDVDSKDHLLNASLKTELGKLTAYGYLLESDNNTDNALDTYGVRLVGKKVLAKLPVSYAAEYALQTNESGANSVDTTYLLLESGVKISDITYKLGYELLGSDNGEQAFQTPLATLHKFNGWADQFLVTPSIGLQDFYASVSGNSLNGKWSLIYHAYSSDESIVGYDDLGSEFDVMYSTSFSKQYSVGVKYATYMAGDEIFARVDTNKFWVWVAATF</sequence>